<protein>
    <submittedName>
        <fullName evidence="2">Glutathione S-transferase family protein</fullName>
    </submittedName>
</protein>
<evidence type="ECO:0000313" key="3">
    <source>
        <dbReference type="Proteomes" id="UP000316199"/>
    </source>
</evidence>
<comment type="caution">
    <text evidence="2">The sequence shown here is derived from an EMBL/GenBank/DDBJ whole genome shotgun (WGS) entry which is preliminary data.</text>
</comment>
<gene>
    <name evidence="2" type="ORF">EVA68_07095</name>
</gene>
<dbReference type="SUPFAM" id="SSF47616">
    <property type="entry name" value="GST C-terminal domain-like"/>
    <property type="match status" value="1"/>
</dbReference>
<feature type="domain" description="GST N-terminal" evidence="1">
    <location>
        <begin position="16"/>
        <end position="87"/>
    </location>
</feature>
<evidence type="ECO:0000313" key="2">
    <source>
        <dbReference type="EMBL" id="RZO75401.1"/>
    </source>
</evidence>
<dbReference type="Pfam" id="PF13410">
    <property type="entry name" value="GST_C_2"/>
    <property type="match status" value="1"/>
</dbReference>
<dbReference type="SUPFAM" id="SSF52833">
    <property type="entry name" value="Thioredoxin-like"/>
    <property type="match status" value="1"/>
</dbReference>
<name>A0A520RYX4_9GAMM</name>
<dbReference type="Gene3D" id="3.40.30.10">
    <property type="entry name" value="Glutaredoxin"/>
    <property type="match status" value="1"/>
</dbReference>
<accession>A0A520RYX4</accession>
<reference evidence="2 3" key="1">
    <citation type="submission" date="2019-02" db="EMBL/GenBank/DDBJ databases">
        <title>Prokaryotic population dynamics and viral predation in marine succession experiment using metagenomics: the confinement effect.</title>
        <authorList>
            <person name="Haro-Moreno J.M."/>
            <person name="Rodriguez-Valera F."/>
            <person name="Lopez-Perez M."/>
        </authorList>
    </citation>
    <scope>NUCLEOTIDE SEQUENCE [LARGE SCALE GENOMIC DNA]</scope>
    <source>
        <strain evidence="2">MED-G157</strain>
    </source>
</reference>
<dbReference type="Proteomes" id="UP000316199">
    <property type="component" value="Unassembled WGS sequence"/>
</dbReference>
<dbReference type="InterPro" id="IPR036282">
    <property type="entry name" value="Glutathione-S-Trfase_C_sf"/>
</dbReference>
<dbReference type="GO" id="GO:0016740">
    <property type="term" value="F:transferase activity"/>
    <property type="evidence" value="ECO:0007669"/>
    <property type="project" value="UniProtKB-KW"/>
</dbReference>
<dbReference type="Gene3D" id="1.20.1050.10">
    <property type="match status" value="1"/>
</dbReference>
<proteinExistence type="predicted"/>
<dbReference type="InterPro" id="IPR036249">
    <property type="entry name" value="Thioredoxin-like_sf"/>
</dbReference>
<dbReference type="CDD" id="cd00570">
    <property type="entry name" value="GST_N_family"/>
    <property type="match status" value="1"/>
</dbReference>
<dbReference type="EMBL" id="SHAG01000036">
    <property type="protein sequence ID" value="RZO75401.1"/>
    <property type="molecule type" value="Genomic_DNA"/>
</dbReference>
<dbReference type="InterPro" id="IPR004045">
    <property type="entry name" value="Glutathione_S-Trfase_N"/>
</dbReference>
<organism evidence="2 3">
    <name type="scientific">OM182 bacterium</name>
    <dbReference type="NCBI Taxonomy" id="2510334"/>
    <lineage>
        <taxon>Bacteria</taxon>
        <taxon>Pseudomonadati</taxon>
        <taxon>Pseudomonadota</taxon>
        <taxon>Gammaproteobacteria</taxon>
        <taxon>OMG group</taxon>
        <taxon>OM182 clade</taxon>
    </lineage>
</organism>
<dbReference type="Pfam" id="PF13417">
    <property type="entry name" value="GST_N_3"/>
    <property type="match status" value="1"/>
</dbReference>
<sequence>MEQKRFKAGGSENYLLYSAPHSLYVGRVRSYLIKNNIQFEEYSIGHDTFRTQIVPVGKLPTIPTLVAPTGEVIRDGAAIIEHFESAVDYPSYPKEPIQQFISVLFDIIGVEGLRRPAMHYRWNFPEDNDDFLRYHFYSLMKANTSDRAVKVESVMEKLRGVTEMRGVSKDTEELVEALYLELLDALNDHFECAPYLLGGRPCIGDFGLIAPLYGHLGRDPYPSQLMKKRAPRVYRWVERMNRFDQDAPEYFDFGTDFFKSDEVPETLLTILRVLSQDFIPETRASANFLNTWLSRENPEEGSSAIFPLGSSLGSIDFQVRGKTITAIVVPYRHFQLQRLHRIYDDFDSIRQKQIGQLLDSCRMKDILSIRLERLIGRHDNLEIWLD</sequence>
<evidence type="ECO:0000259" key="1">
    <source>
        <dbReference type="Pfam" id="PF13417"/>
    </source>
</evidence>
<dbReference type="AlphaFoldDB" id="A0A520RYX4"/>
<keyword evidence="2" id="KW-0808">Transferase</keyword>